<evidence type="ECO:0000256" key="2">
    <source>
        <dbReference type="ARBA" id="ARBA00005300"/>
    </source>
</evidence>
<evidence type="ECO:0000313" key="9">
    <source>
        <dbReference type="EMBL" id="KAF7639363.1"/>
    </source>
</evidence>
<dbReference type="AlphaFoldDB" id="A0A8T0A2X8"/>
<protein>
    <recommendedName>
        <fullName evidence="3">ribonuclease H</fullName>
        <ecNumber evidence="3">3.1.26.4</ecNumber>
    </recommendedName>
</protein>
<dbReference type="CDD" id="cd09280">
    <property type="entry name" value="RNase_HI_eukaryote_like"/>
    <property type="match status" value="1"/>
</dbReference>
<evidence type="ECO:0000259" key="8">
    <source>
        <dbReference type="PROSITE" id="PS50879"/>
    </source>
</evidence>
<evidence type="ECO:0000256" key="3">
    <source>
        <dbReference type="ARBA" id="ARBA00012180"/>
    </source>
</evidence>
<comment type="caution">
    <text evidence="9">The sequence shown here is derived from an EMBL/GenBank/DDBJ whole genome shotgun (WGS) entry which is preliminary data.</text>
</comment>
<dbReference type="InterPro" id="IPR036397">
    <property type="entry name" value="RNaseH_sf"/>
</dbReference>
<keyword evidence="5" id="KW-0479">Metal-binding</keyword>
<dbReference type="GO" id="GO:0043137">
    <property type="term" value="P:DNA replication, removal of RNA primer"/>
    <property type="evidence" value="ECO:0007669"/>
    <property type="project" value="TreeGrafter"/>
</dbReference>
<organism evidence="9 10">
    <name type="scientific">Meloidogyne graminicola</name>
    <dbReference type="NCBI Taxonomy" id="189291"/>
    <lineage>
        <taxon>Eukaryota</taxon>
        <taxon>Metazoa</taxon>
        <taxon>Ecdysozoa</taxon>
        <taxon>Nematoda</taxon>
        <taxon>Chromadorea</taxon>
        <taxon>Rhabditida</taxon>
        <taxon>Tylenchina</taxon>
        <taxon>Tylenchomorpha</taxon>
        <taxon>Tylenchoidea</taxon>
        <taxon>Meloidogynidae</taxon>
        <taxon>Meloidogyninae</taxon>
        <taxon>Meloidogyne</taxon>
    </lineage>
</organism>
<feature type="domain" description="RNase H type-1" evidence="8">
    <location>
        <begin position="2"/>
        <end position="148"/>
    </location>
</feature>
<dbReference type="GO" id="GO:0003676">
    <property type="term" value="F:nucleic acid binding"/>
    <property type="evidence" value="ECO:0007669"/>
    <property type="project" value="InterPro"/>
</dbReference>
<dbReference type="GO" id="GO:0004523">
    <property type="term" value="F:RNA-DNA hybrid ribonuclease activity"/>
    <property type="evidence" value="ECO:0007669"/>
    <property type="project" value="UniProtKB-EC"/>
</dbReference>
<dbReference type="SUPFAM" id="SSF53098">
    <property type="entry name" value="Ribonuclease H-like"/>
    <property type="match status" value="1"/>
</dbReference>
<name>A0A8T0A2X8_9BILA</name>
<reference evidence="9" key="1">
    <citation type="journal article" date="2020" name="Ecol. Evol.">
        <title>Genome structure and content of the rice root-knot nematode (Meloidogyne graminicola).</title>
        <authorList>
            <person name="Phan N.T."/>
            <person name="Danchin E.G.J."/>
            <person name="Klopp C."/>
            <person name="Perfus-Barbeoch L."/>
            <person name="Kozlowski D.K."/>
            <person name="Koutsovoulos G.D."/>
            <person name="Lopez-Roques C."/>
            <person name="Bouchez O."/>
            <person name="Zahm M."/>
            <person name="Besnard G."/>
            <person name="Bellafiore S."/>
        </authorList>
    </citation>
    <scope>NUCLEOTIDE SEQUENCE</scope>
    <source>
        <strain evidence="9">VN-18</strain>
    </source>
</reference>
<dbReference type="InterPro" id="IPR012337">
    <property type="entry name" value="RNaseH-like_sf"/>
</dbReference>
<keyword evidence="7" id="KW-0378">Hydrolase</keyword>
<sequence length="152" mass="16854">MKNGIPVVYTDGACSRNGSSNPKAGIGVFWGDNHNWNVSAPVTGRATNNIAEYSAIICGIEKAISEGLTKLIIRTDSQLIINSMNLWINKWKLNGWKTVEGTDVLNKDLLEYIDNLQSKVKVYFEKVDGHSGDYNNDQADRLAKEGANMYIE</sequence>
<dbReference type="InterPro" id="IPR050092">
    <property type="entry name" value="RNase_H"/>
</dbReference>
<evidence type="ECO:0000313" key="10">
    <source>
        <dbReference type="Proteomes" id="UP000605970"/>
    </source>
</evidence>
<dbReference type="Pfam" id="PF00075">
    <property type="entry name" value="RNase_H"/>
    <property type="match status" value="1"/>
</dbReference>
<keyword evidence="4" id="KW-0540">Nuclease</keyword>
<evidence type="ECO:0000256" key="4">
    <source>
        <dbReference type="ARBA" id="ARBA00022722"/>
    </source>
</evidence>
<comment type="catalytic activity">
    <reaction evidence="1">
        <text>Endonucleolytic cleavage to 5'-phosphomonoester.</text>
        <dbReference type="EC" id="3.1.26.4"/>
    </reaction>
</comment>
<evidence type="ECO:0000256" key="5">
    <source>
        <dbReference type="ARBA" id="ARBA00022723"/>
    </source>
</evidence>
<keyword evidence="6" id="KW-0255">Endonuclease</keyword>
<dbReference type="PROSITE" id="PS50879">
    <property type="entry name" value="RNASE_H_1"/>
    <property type="match status" value="1"/>
</dbReference>
<dbReference type="GO" id="GO:0046872">
    <property type="term" value="F:metal ion binding"/>
    <property type="evidence" value="ECO:0007669"/>
    <property type="project" value="UniProtKB-KW"/>
</dbReference>
<comment type="similarity">
    <text evidence="2">Belongs to the RNase H family.</text>
</comment>
<evidence type="ECO:0000256" key="7">
    <source>
        <dbReference type="ARBA" id="ARBA00022801"/>
    </source>
</evidence>
<proteinExistence type="inferred from homology"/>
<gene>
    <name evidence="9" type="ORF">Mgra_00001031</name>
</gene>
<evidence type="ECO:0000256" key="6">
    <source>
        <dbReference type="ARBA" id="ARBA00022759"/>
    </source>
</evidence>
<dbReference type="InterPro" id="IPR002156">
    <property type="entry name" value="RNaseH_domain"/>
</dbReference>
<dbReference type="PANTHER" id="PTHR10642:SF26">
    <property type="entry name" value="RIBONUCLEASE H1"/>
    <property type="match status" value="1"/>
</dbReference>
<accession>A0A8T0A2X8</accession>
<dbReference type="PANTHER" id="PTHR10642">
    <property type="entry name" value="RIBONUCLEASE H1"/>
    <property type="match status" value="1"/>
</dbReference>
<dbReference type="EC" id="3.1.26.4" evidence="3"/>
<keyword evidence="10" id="KW-1185">Reference proteome</keyword>
<dbReference type="EMBL" id="JABEBT010000005">
    <property type="protein sequence ID" value="KAF7639363.1"/>
    <property type="molecule type" value="Genomic_DNA"/>
</dbReference>
<dbReference type="Proteomes" id="UP000605970">
    <property type="component" value="Unassembled WGS sequence"/>
</dbReference>
<evidence type="ECO:0000256" key="1">
    <source>
        <dbReference type="ARBA" id="ARBA00000077"/>
    </source>
</evidence>
<dbReference type="Gene3D" id="3.30.420.10">
    <property type="entry name" value="Ribonuclease H-like superfamily/Ribonuclease H"/>
    <property type="match status" value="1"/>
</dbReference>
<dbReference type="OrthoDB" id="90239at2759"/>